<keyword evidence="4" id="KW-1185">Reference proteome</keyword>
<dbReference type="Pfam" id="PF18758">
    <property type="entry name" value="KDZ"/>
    <property type="match status" value="1"/>
</dbReference>
<sequence>MTSTQVRLNPTSNWLRLPLQNPPSSKRISRPYDNDIMTPRTPGHRIVGTMSTATTRRPRAPRQNEREIAAEERIRRNVQSGRRLGHIPEAPIPPDLPATNHDIANWIDVENEPTDQPPIEENQQDQWEDEDPILAHASYHQMRRYTERREAISAQWAQLEVSATSAFFQCQYQTLNWTRTPTSFDEPIQSCTCLPNQIEKRNVDLIDLLYYRAHEAIPFCKCMPDVVRLIHYGFFASSADKPRTAFSIRLIQFHHNLWQSAVISSSAFVKAISTFLDSRSSRMLFARGNKFRKRNLLVPFSFSADLFSRILVREKKILNDGLELSKAELWANKCPRCFGPSLHEVKSNPNEPDVIIAMDGNFQQRHYSHASKDVPSEDQYPVDFIPPSALNTDVEAVESTEAEAIGIDPPCSDSHKAANDTRSGTSWEKCDDNGVFASACRHDVPLLFANIFQTGEKLYYPVSIIRNILADFPAHKFGILYDLGCHLESHVRKRGLLNNRIGDLVFGTSVFHAFVHEWSCQVKYNPRLNSWWGLSDGEGLERLWSFLSPLVSSLRVST</sequence>
<feature type="compositionally biased region" description="Polar residues" evidence="1">
    <location>
        <begin position="1"/>
        <end position="14"/>
    </location>
</feature>
<organism evidence="3 4">
    <name type="scientific">Puccinia graminis f. sp. tritici</name>
    <dbReference type="NCBI Taxonomy" id="56615"/>
    <lineage>
        <taxon>Eukaryota</taxon>
        <taxon>Fungi</taxon>
        <taxon>Dikarya</taxon>
        <taxon>Basidiomycota</taxon>
        <taxon>Pucciniomycotina</taxon>
        <taxon>Pucciniomycetes</taxon>
        <taxon>Pucciniales</taxon>
        <taxon>Pucciniaceae</taxon>
        <taxon>Puccinia</taxon>
    </lineage>
</organism>
<feature type="domain" description="CxC1-like cysteine cluster associated with KDZ transposases" evidence="2">
    <location>
        <begin position="176"/>
        <end position="280"/>
    </location>
</feature>
<name>A0A5B0QB87_PUCGR</name>
<dbReference type="Pfam" id="PF18802">
    <property type="entry name" value="CxC1"/>
    <property type="match status" value="1"/>
</dbReference>
<gene>
    <name evidence="3" type="ORF">PGT21_021725</name>
</gene>
<dbReference type="OrthoDB" id="2507164at2759"/>
<evidence type="ECO:0000313" key="3">
    <source>
        <dbReference type="EMBL" id="KAA1110447.1"/>
    </source>
</evidence>
<comment type="caution">
    <text evidence="3">The sequence shown here is derived from an EMBL/GenBank/DDBJ whole genome shotgun (WGS) entry which is preliminary data.</text>
</comment>
<reference evidence="3 4" key="1">
    <citation type="submission" date="2019-05" db="EMBL/GenBank/DDBJ databases">
        <title>Emergence of the Ug99 lineage of the wheat stem rust pathogen through somatic hybridization.</title>
        <authorList>
            <person name="Li F."/>
            <person name="Upadhyaya N.M."/>
            <person name="Sperschneider J."/>
            <person name="Matny O."/>
            <person name="Nguyen-Phuc H."/>
            <person name="Mago R."/>
            <person name="Raley C."/>
            <person name="Miller M.E."/>
            <person name="Silverstein K.A.T."/>
            <person name="Henningsen E."/>
            <person name="Hirsch C.D."/>
            <person name="Visser B."/>
            <person name="Pretorius Z.A."/>
            <person name="Steffenson B.J."/>
            <person name="Schwessinger B."/>
            <person name="Dodds P.N."/>
            <person name="Figueroa M."/>
        </authorList>
    </citation>
    <scope>NUCLEOTIDE SEQUENCE [LARGE SCALE GENOMIC DNA]</scope>
    <source>
        <strain evidence="3">21-0</strain>
    </source>
</reference>
<evidence type="ECO:0000259" key="2">
    <source>
        <dbReference type="Pfam" id="PF18802"/>
    </source>
</evidence>
<dbReference type="PANTHER" id="PTHR33096">
    <property type="entry name" value="CXC2 DOMAIN-CONTAINING PROTEIN"/>
    <property type="match status" value="1"/>
</dbReference>
<dbReference type="EMBL" id="VSWC01000027">
    <property type="protein sequence ID" value="KAA1110447.1"/>
    <property type="molecule type" value="Genomic_DNA"/>
</dbReference>
<dbReference type="InterPro" id="IPR040521">
    <property type="entry name" value="KDZ"/>
</dbReference>
<evidence type="ECO:0000313" key="4">
    <source>
        <dbReference type="Proteomes" id="UP000324748"/>
    </source>
</evidence>
<accession>A0A5B0QB87</accession>
<dbReference type="InterPro" id="IPR041320">
    <property type="entry name" value="CxC1"/>
</dbReference>
<dbReference type="PANTHER" id="PTHR33096:SF1">
    <property type="entry name" value="CXC1-LIKE CYSTEINE CLUSTER ASSOCIATED WITH KDZ TRANSPOSASES DOMAIN-CONTAINING PROTEIN"/>
    <property type="match status" value="1"/>
</dbReference>
<dbReference type="Proteomes" id="UP000324748">
    <property type="component" value="Unassembled WGS sequence"/>
</dbReference>
<feature type="region of interest" description="Disordered" evidence="1">
    <location>
        <begin position="1"/>
        <end position="46"/>
    </location>
</feature>
<proteinExistence type="predicted"/>
<protein>
    <recommendedName>
        <fullName evidence="2">CxC1-like cysteine cluster associated with KDZ transposases domain-containing protein</fullName>
    </recommendedName>
</protein>
<dbReference type="AlphaFoldDB" id="A0A5B0QB87"/>
<evidence type="ECO:0000256" key="1">
    <source>
        <dbReference type="SAM" id="MobiDB-lite"/>
    </source>
</evidence>